<accession>A0A1D8GI17</accession>
<dbReference type="STRING" id="1424294.Gferi_13865"/>
<evidence type="ECO:0000313" key="3">
    <source>
        <dbReference type="Proteomes" id="UP000095743"/>
    </source>
</evidence>
<sequence length="270" mass="31843">MPRQAREKGEFSTYHIIQRGNDRKEIFLSDYDKNRFIETLIKMKNKYNFIIYAYCLMDNHVHLLINDNGNDISKIMKSINVSYVLYFNRKYKRYGHFFQNRFISELITDDTYLVEVSKYIHNNPVKVNIVQQPEAYRWSSYGDYMRNGTLGFIDTDKILDGFSNTRSKAIKEYQNYVNKIGNTVEIIDIEDHHEGVNENTVFIDSITDARETLTYMLADRNLLMEECLVNKDIRNEMIRYLRKNSNLTLKEIGQIVGGISESRISRISSS</sequence>
<evidence type="ECO:0000259" key="1">
    <source>
        <dbReference type="SMART" id="SM01321"/>
    </source>
</evidence>
<dbReference type="GO" id="GO:0006313">
    <property type="term" value="P:DNA transposition"/>
    <property type="evidence" value="ECO:0007669"/>
    <property type="project" value="InterPro"/>
</dbReference>
<organism evidence="2 3">
    <name type="scientific">Geosporobacter ferrireducens</name>
    <dbReference type="NCBI Taxonomy" id="1424294"/>
    <lineage>
        <taxon>Bacteria</taxon>
        <taxon>Bacillati</taxon>
        <taxon>Bacillota</taxon>
        <taxon>Clostridia</taxon>
        <taxon>Peptostreptococcales</taxon>
        <taxon>Thermotaleaceae</taxon>
        <taxon>Geosporobacter</taxon>
    </lineage>
</organism>
<protein>
    <recommendedName>
        <fullName evidence="1">Transposase IS200-like domain-containing protein</fullName>
    </recommendedName>
</protein>
<dbReference type="RefSeq" id="WP_069977435.1">
    <property type="nucleotide sequence ID" value="NZ_CP017269.1"/>
</dbReference>
<dbReference type="PANTHER" id="PTHR34322:SF2">
    <property type="entry name" value="TRANSPOSASE IS200-LIKE DOMAIN-CONTAINING PROTEIN"/>
    <property type="match status" value="1"/>
</dbReference>
<dbReference type="AlphaFoldDB" id="A0A1D8GI17"/>
<dbReference type="Pfam" id="PF01797">
    <property type="entry name" value="Y1_Tnp"/>
    <property type="match status" value="1"/>
</dbReference>
<feature type="domain" description="Transposase IS200-like" evidence="1">
    <location>
        <begin position="10"/>
        <end position="123"/>
    </location>
</feature>
<dbReference type="InterPro" id="IPR036515">
    <property type="entry name" value="Transposase_17_sf"/>
</dbReference>
<evidence type="ECO:0000313" key="2">
    <source>
        <dbReference type="EMBL" id="AOT70563.1"/>
    </source>
</evidence>
<name>A0A1D8GI17_9FIRM</name>
<dbReference type="Gene3D" id="3.30.70.1290">
    <property type="entry name" value="Transposase IS200-like"/>
    <property type="match status" value="1"/>
</dbReference>
<dbReference type="InterPro" id="IPR002686">
    <property type="entry name" value="Transposase_17"/>
</dbReference>
<dbReference type="Proteomes" id="UP000095743">
    <property type="component" value="Chromosome"/>
</dbReference>
<dbReference type="PANTHER" id="PTHR34322">
    <property type="entry name" value="TRANSPOSASE, Y1_TNP DOMAIN-CONTAINING"/>
    <property type="match status" value="1"/>
</dbReference>
<dbReference type="GO" id="GO:0003677">
    <property type="term" value="F:DNA binding"/>
    <property type="evidence" value="ECO:0007669"/>
    <property type="project" value="InterPro"/>
</dbReference>
<reference evidence="2 3" key="1">
    <citation type="submission" date="2016-09" db="EMBL/GenBank/DDBJ databases">
        <title>Genomic analysis reveals versatility of anaerobic energy metabolism of Geosporobacter ferrireducens IRF9 of phylum Firmicutes.</title>
        <authorList>
            <person name="Kim S.-J."/>
        </authorList>
    </citation>
    <scope>NUCLEOTIDE SEQUENCE [LARGE SCALE GENOMIC DNA]</scope>
    <source>
        <strain evidence="2 3">IRF9</strain>
    </source>
</reference>
<dbReference type="SUPFAM" id="SSF143422">
    <property type="entry name" value="Transposase IS200-like"/>
    <property type="match status" value="1"/>
</dbReference>
<dbReference type="KEGG" id="gfe:Gferi_13865"/>
<proteinExistence type="predicted"/>
<dbReference type="SMART" id="SM01321">
    <property type="entry name" value="Y1_Tnp"/>
    <property type="match status" value="1"/>
</dbReference>
<dbReference type="EMBL" id="CP017269">
    <property type="protein sequence ID" value="AOT70563.1"/>
    <property type="molecule type" value="Genomic_DNA"/>
</dbReference>
<dbReference type="GO" id="GO:0004803">
    <property type="term" value="F:transposase activity"/>
    <property type="evidence" value="ECO:0007669"/>
    <property type="project" value="InterPro"/>
</dbReference>
<keyword evidence="3" id="KW-1185">Reference proteome</keyword>
<gene>
    <name evidence="2" type="ORF">Gferi_13865</name>
</gene>